<dbReference type="RefSeq" id="WP_011714231.1">
    <property type="nucleotide sequence ID" value="NC_008576.1"/>
</dbReference>
<dbReference type="InterPro" id="IPR012337">
    <property type="entry name" value="RNaseH-like_sf"/>
</dbReference>
<dbReference type="Pfam" id="PF13683">
    <property type="entry name" value="rve_3"/>
    <property type="match status" value="1"/>
</dbReference>
<dbReference type="InterPro" id="IPR001584">
    <property type="entry name" value="Integrase_cat-core"/>
</dbReference>
<feature type="domain" description="Integrase catalytic" evidence="1">
    <location>
        <begin position="155"/>
        <end position="319"/>
    </location>
</feature>
<dbReference type="InterPro" id="IPR050900">
    <property type="entry name" value="Transposase_IS3/IS150/IS904"/>
</dbReference>
<name>A0LAY0_MAGMM</name>
<reference evidence="3" key="1">
    <citation type="journal article" date="2009" name="Appl. Environ. Microbiol.">
        <title>Complete genome sequence of the chemolithoautotrophic marine magnetotactic coccus strain MC-1.</title>
        <authorList>
            <person name="Schubbe S."/>
            <person name="Williams T.J."/>
            <person name="Xie G."/>
            <person name="Kiss H.E."/>
            <person name="Brettin T.S."/>
            <person name="Martinez D."/>
            <person name="Ross C.A."/>
            <person name="Schuler D."/>
            <person name="Cox B.L."/>
            <person name="Nealson K.H."/>
            <person name="Bazylinski D.A."/>
        </authorList>
    </citation>
    <scope>NUCLEOTIDE SEQUENCE [LARGE SCALE GENOMIC DNA]</scope>
    <source>
        <strain evidence="3">ATCC BAA-1437 / JCM 17883 / MC-1</strain>
    </source>
</reference>
<protein>
    <recommendedName>
        <fullName evidence="1">Integrase catalytic domain-containing protein</fullName>
    </recommendedName>
</protein>
<accession>A0LAY0</accession>
<dbReference type="AlphaFoldDB" id="A0LAY0"/>
<dbReference type="GO" id="GO:0015074">
    <property type="term" value="P:DNA integration"/>
    <property type="evidence" value="ECO:0007669"/>
    <property type="project" value="InterPro"/>
</dbReference>
<dbReference type="HOGENOM" id="CLU_064679_0_0_5"/>
<dbReference type="GO" id="GO:0003676">
    <property type="term" value="F:nucleic acid binding"/>
    <property type="evidence" value="ECO:0007669"/>
    <property type="project" value="InterPro"/>
</dbReference>
<organism evidence="2 3">
    <name type="scientific">Magnetococcus marinus (strain ATCC BAA-1437 / JCM 17883 / MC-1)</name>
    <dbReference type="NCBI Taxonomy" id="156889"/>
    <lineage>
        <taxon>Bacteria</taxon>
        <taxon>Pseudomonadati</taxon>
        <taxon>Pseudomonadota</taxon>
        <taxon>Magnetococcia</taxon>
        <taxon>Magnetococcales</taxon>
        <taxon>Magnetococcaceae</taxon>
        <taxon>Magnetococcus</taxon>
    </lineage>
</organism>
<evidence type="ECO:0000313" key="2">
    <source>
        <dbReference type="EMBL" id="ABK45123.1"/>
    </source>
</evidence>
<gene>
    <name evidence="2" type="ordered locus">Mmc1_2627</name>
</gene>
<proteinExistence type="predicted"/>
<dbReference type="PANTHER" id="PTHR46889:SF5">
    <property type="entry name" value="INTEGRASE PROTEIN"/>
    <property type="match status" value="1"/>
</dbReference>
<sequence>MNSLSLLIWGLISQFFSPRHNAQIRLLKAQVRILQERLPSQRVIASPEEKSELLRLGADFDHQINDLIMIVKPNTYRRWLNQSSSGKPFKQVGRPRLTQELRDTVICMAKENLQWGYRRIVGELKKLGLYAGANSVKRILNEAGIHPEPEKSKPTPPLPWDTFIKAHLETTLACDFFSKDVYTLLGKKTAYVLIFIHLASRRAFTSSATYAPDSAWVTQQARNALFWCDQQGIKPSYLIRDGDTKFSGPFLEVWRSDSVRVIQIPHNAPQANAFAESFIGTLKRECLNYFVCFSRSQLNHILSTWLDHYNHDRPHRGAGRDNNVLDVNFKAARDGPIKCKEKLGGIIKSYYREAA</sequence>
<reference evidence="2 3" key="2">
    <citation type="journal article" date="2012" name="Int. J. Syst. Evol. Microbiol.">
        <title>Magnetococcus marinus gen. nov., sp. nov., a marine, magnetotactic bacterium that represents a novel lineage (Magnetococcaceae fam. nov.; Magnetococcales ord. nov.) at the base of the Alphaproteobacteria.</title>
        <authorList>
            <person name="Bazylinski D.A."/>
            <person name="Williams T.J."/>
            <person name="Lefevre C.T."/>
            <person name="Berg R.J."/>
            <person name="Zhang C.L."/>
            <person name="Bowser S.S."/>
            <person name="Dean A.J."/>
            <person name="Beveridge T.J."/>
        </authorList>
    </citation>
    <scope>NUCLEOTIDE SEQUENCE [LARGE SCALE GENOMIC DNA]</scope>
    <source>
        <strain evidence="3">ATCC BAA-1437 / JCM 17883 / MC-1</strain>
    </source>
</reference>
<keyword evidence="3" id="KW-1185">Reference proteome</keyword>
<dbReference type="SUPFAM" id="SSF53098">
    <property type="entry name" value="Ribonuclease H-like"/>
    <property type="match status" value="1"/>
</dbReference>
<evidence type="ECO:0000313" key="3">
    <source>
        <dbReference type="Proteomes" id="UP000002586"/>
    </source>
</evidence>
<dbReference type="Proteomes" id="UP000002586">
    <property type="component" value="Chromosome"/>
</dbReference>
<dbReference type="KEGG" id="mgm:Mmc1_2627"/>
<dbReference type="EMBL" id="CP000471">
    <property type="protein sequence ID" value="ABK45123.1"/>
    <property type="molecule type" value="Genomic_DNA"/>
</dbReference>
<dbReference type="PROSITE" id="PS50994">
    <property type="entry name" value="INTEGRASE"/>
    <property type="match status" value="1"/>
</dbReference>
<dbReference type="InterPro" id="IPR036397">
    <property type="entry name" value="RNaseH_sf"/>
</dbReference>
<dbReference type="OrthoDB" id="9813285at2"/>
<dbReference type="eggNOG" id="COG2801">
    <property type="taxonomic scope" value="Bacteria"/>
</dbReference>
<dbReference type="PANTHER" id="PTHR46889">
    <property type="entry name" value="TRANSPOSASE INSF FOR INSERTION SEQUENCE IS3B-RELATED"/>
    <property type="match status" value="1"/>
</dbReference>
<evidence type="ECO:0000259" key="1">
    <source>
        <dbReference type="PROSITE" id="PS50994"/>
    </source>
</evidence>
<dbReference type="Gene3D" id="3.30.420.10">
    <property type="entry name" value="Ribonuclease H-like superfamily/Ribonuclease H"/>
    <property type="match status" value="1"/>
</dbReference>